<accession>A0A382DBJ3</accession>
<dbReference type="Gene3D" id="3.90.550.10">
    <property type="entry name" value="Spore Coat Polysaccharide Biosynthesis Protein SpsA, Chain A"/>
    <property type="match status" value="1"/>
</dbReference>
<reference evidence="1" key="1">
    <citation type="submission" date="2018-05" db="EMBL/GenBank/DDBJ databases">
        <authorList>
            <person name="Lanie J.A."/>
            <person name="Ng W.-L."/>
            <person name="Kazmierczak K.M."/>
            <person name="Andrzejewski T.M."/>
            <person name="Davidsen T.M."/>
            <person name="Wayne K.J."/>
            <person name="Tettelin H."/>
            <person name="Glass J.I."/>
            <person name="Rusch D."/>
            <person name="Podicherti R."/>
            <person name="Tsui H.-C.T."/>
            <person name="Winkler M.E."/>
        </authorList>
    </citation>
    <scope>NUCLEOTIDE SEQUENCE</scope>
</reference>
<name>A0A382DBJ3_9ZZZZ</name>
<dbReference type="SUPFAM" id="SSF53448">
    <property type="entry name" value="Nucleotide-diphospho-sugar transferases"/>
    <property type="match status" value="1"/>
</dbReference>
<dbReference type="InterPro" id="IPR029044">
    <property type="entry name" value="Nucleotide-diphossugar_trans"/>
</dbReference>
<sequence length="214" mass="25405">MTRKITANVYHVFIGWEKSQAVAAEICRFSILKYASALIQFHYLKKKELIEDDLYSRVPKSKTLRSLVKEPASTEFALTRFWVPHLMEYEGNALYCDCSFLWTTDIVELFKKMDKEKSVYVVPHDRYGYKPKSLFKMENKDNIIYEKKNWSSMMLFNCSHEDCVNLDLNKLNTKSSMWLHQFSWTENIGFLEPEWNFLAGYYKEEKIGKPKAKK</sequence>
<evidence type="ECO:0008006" key="2">
    <source>
        <dbReference type="Google" id="ProtNLM"/>
    </source>
</evidence>
<protein>
    <recommendedName>
        <fullName evidence="2">Nucleotide-diphospho-sugar transferase domain-containing protein</fullName>
    </recommendedName>
</protein>
<evidence type="ECO:0000313" key="1">
    <source>
        <dbReference type="EMBL" id="SVB35615.1"/>
    </source>
</evidence>
<gene>
    <name evidence="1" type="ORF">METZ01_LOCUS188469</name>
</gene>
<dbReference type="PANTHER" id="PTHR35105">
    <property type="entry name" value="EXPRESSED PROTEIN"/>
    <property type="match status" value="1"/>
</dbReference>
<dbReference type="PANTHER" id="PTHR35105:SF2">
    <property type="entry name" value="PROTEIN CDI"/>
    <property type="match status" value="1"/>
</dbReference>
<feature type="non-terminal residue" evidence="1">
    <location>
        <position position="214"/>
    </location>
</feature>
<dbReference type="EMBL" id="UINC01038507">
    <property type="protein sequence ID" value="SVB35615.1"/>
    <property type="molecule type" value="Genomic_DNA"/>
</dbReference>
<dbReference type="AlphaFoldDB" id="A0A382DBJ3"/>
<organism evidence="1">
    <name type="scientific">marine metagenome</name>
    <dbReference type="NCBI Taxonomy" id="408172"/>
    <lineage>
        <taxon>unclassified sequences</taxon>
        <taxon>metagenomes</taxon>
        <taxon>ecological metagenomes</taxon>
    </lineage>
</organism>
<proteinExistence type="predicted"/>